<name>A0A1E8PR32_9BURK</name>
<accession>A0A1E8PR32</accession>
<sequence length="81" mass="9344">MKKLPNKLKTLLLDEISFGNALIALHSSDWPEKGSVVALLSNKFKTKEFDKDLHFRALNDSHYCKEEISYIEDKVTHLIIN</sequence>
<dbReference type="EMBL" id="MAQB02000001">
    <property type="protein sequence ID" value="OFJ48204.1"/>
    <property type="molecule type" value="Genomic_DNA"/>
</dbReference>
<dbReference type="AlphaFoldDB" id="A0A1E8PR32"/>
<evidence type="ECO:0000313" key="2">
    <source>
        <dbReference type="Proteomes" id="UP000092634"/>
    </source>
</evidence>
<proteinExistence type="predicted"/>
<evidence type="ECO:0000313" key="1">
    <source>
        <dbReference type="EMBL" id="OFJ48204.1"/>
    </source>
</evidence>
<comment type="caution">
    <text evidence="1">The sequence shown here is derived from an EMBL/GenBank/DDBJ whole genome shotgun (WGS) entry which is preliminary data.</text>
</comment>
<dbReference type="Proteomes" id="UP000092634">
    <property type="component" value="Unassembled WGS sequence"/>
</dbReference>
<organism evidence="1 2">
    <name type="scientific">Janthinobacterium lividum</name>
    <dbReference type="NCBI Taxonomy" id="29581"/>
    <lineage>
        <taxon>Bacteria</taxon>
        <taxon>Pseudomonadati</taxon>
        <taxon>Pseudomonadota</taxon>
        <taxon>Betaproteobacteria</taxon>
        <taxon>Burkholderiales</taxon>
        <taxon>Oxalobacteraceae</taxon>
        <taxon>Janthinobacterium</taxon>
    </lineage>
</organism>
<protein>
    <submittedName>
        <fullName evidence="1">Uncharacterized protein</fullName>
    </submittedName>
</protein>
<gene>
    <name evidence="1" type="ORF">BA896_003610</name>
</gene>
<reference evidence="1 2" key="1">
    <citation type="submission" date="2016-10" db="EMBL/GenBank/DDBJ databases">
        <title>Updated version of Genome Assembly of Janthinobacterium lividum ERGS5:01.</title>
        <authorList>
            <person name="Kumar R."/>
            <person name="Acharya V."/>
            <person name="Singh D."/>
        </authorList>
    </citation>
    <scope>NUCLEOTIDE SEQUENCE [LARGE SCALE GENOMIC DNA]</scope>
    <source>
        <strain evidence="1 2">ERGS5:01</strain>
    </source>
</reference>